<dbReference type="STRING" id="629741.GCWU000324_00024"/>
<dbReference type="AlphaFoldDB" id="C4GEE1"/>
<keyword evidence="3" id="KW-1185">Reference proteome</keyword>
<evidence type="ECO:0000256" key="1">
    <source>
        <dbReference type="SAM" id="MobiDB-lite"/>
    </source>
</evidence>
<feature type="compositionally biased region" description="Basic residues" evidence="1">
    <location>
        <begin position="1"/>
        <end position="37"/>
    </location>
</feature>
<gene>
    <name evidence="2" type="ORF">GCWU000324_00024</name>
</gene>
<dbReference type="Proteomes" id="UP000003009">
    <property type="component" value="Unassembled WGS sequence"/>
</dbReference>
<feature type="region of interest" description="Disordered" evidence="1">
    <location>
        <begin position="1"/>
        <end position="44"/>
    </location>
</feature>
<name>C4GEE1_9NEIS</name>
<dbReference type="HOGENOM" id="CLU_2436873_0_0_4"/>
<accession>C4GEE1</accession>
<evidence type="ECO:0000313" key="3">
    <source>
        <dbReference type="Proteomes" id="UP000003009"/>
    </source>
</evidence>
<protein>
    <submittedName>
        <fullName evidence="2">Uncharacterized protein</fullName>
    </submittedName>
</protein>
<dbReference type="EMBL" id="ACJW02000001">
    <property type="protein sequence ID" value="EEP69551.1"/>
    <property type="molecule type" value="Genomic_DNA"/>
</dbReference>
<organism evidence="2 3">
    <name type="scientific">Kingella oralis ATCC 51147</name>
    <dbReference type="NCBI Taxonomy" id="629741"/>
    <lineage>
        <taxon>Bacteria</taxon>
        <taxon>Pseudomonadati</taxon>
        <taxon>Pseudomonadota</taxon>
        <taxon>Betaproteobacteria</taxon>
        <taxon>Neisseriales</taxon>
        <taxon>Neisseriaceae</taxon>
        <taxon>Kingella</taxon>
    </lineage>
</organism>
<comment type="caution">
    <text evidence="2">The sequence shown here is derived from an EMBL/GenBank/DDBJ whole genome shotgun (WGS) entry which is preliminary data.</text>
</comment>
<evidence type="ECO:0000313" key="2">
    <source>
        <dbReference type="EMBL" id="EEP69551.1"/>
    </source>
</evidence>
<sequence>MSCRLRNRPVRLLRRHPISPTARHHQTRNPARSRKLSGAKCAGQIPTTQPIGSLKSHYPVFRLPKCCLSGSLKTFSHLKTVHKKIFHLPP</sequence>
<proteinExistence type="predicted"/>
<reference evidence="2" key="1">
    <citation type="submission" date="2009-04" db="EMBL/GenBank/DDBJ databases">
        <authorList>
            <person name="Weinstock G."/>
            <person name="Sodergren E."/>
            <person name="Clifton S."/>
            <person name="Fulton L."/>
            <person name="Fulton B."/>
            <person name="Courtney L."/>
            <person name="Fronick C."/>
            <person name="Harrison M."/>
            <person name="Strong C."/>
            <person name="Farmer C."/>
            <person name="Delahaunty K."/>
            <person name="Markovic C."/>
            <person name="Hall O."/>
            <person name="Minx P."/>
            <person name="Tomlinson C."/>
            <person name="Mitreva M."/>
            <person name="Nelson J."/>
            <person name="Hou S."/>
            <person name="Wollam A."/>
            <person name="Pepin K.H."/>
            <person name="Johnson M."/>
            <person name="Bhonagiri V."/>
            <person name="Nash W.E."/>
            <person name="Warren W."/>
            <person name="Chinwalla A."/>
            <person name="Mardis E.R."/>
            <person name="Wilson R.K."/>
        </authorList>
    </citation>
    <scope>NUCLEOTIDE SEQUENCE [LARGE SCALE GENOMIC DNA]</scope>
    <source>
        <strain evidence="2">ATCC 51147</strain>
    </source>
</reference>